<name>A0A7N0RBP5_KALFE</name>
<dbReference type="PANTHER" id="PTHR36734:SF1">
    <property type="entry name" value="OS02G0815300 PROTEIN"/>
    <property type="match status" value="1"/>
</dbReference>
<keyword evidence="3" id="KW-1185">Reference proteome</keyword>
<dbReference type="OMA" id="HQIRCKT"/>
<evidence type="ECO:0000256" key="1">
    <source>
        <dbReference type="SAM" id="Coils"/>
    </source>
</evidence>
<sequence length="142" mass="14801">MASTYSSATLPFRRTNSSTAGKAHCTKPSIPSLPYRRHFLFLTSGAAATFATGQLTAKAEDIGLFGIRKKIKEVEKEAEEIVEKGVEAAEKGLEAAEEEIESTTTGFGPFAQAGAVAAAEVLGVLVATSIVNGILGPEAQKS</sequence>
<organism evidence="2 3">
    <name type="scientific">Kalanchoe fedtschenkoi</name>
    <name type="common">Lavender scallops</name>
    <name type="synonym">South American air plant</name>
    <dbReference type="NCBI Taxonomy" id="63787"/>
    <lineage>
        <taxon>Eukaryota</taxon>
        <taxon>Viridiplantae</taxon>
        <taxon>Streptophyta</taxon>
        <taxon>Embryophyta</taxon>
        <taxon>Tracheophyta</taxon>
        <taxon>Spermatophyta</taxon>
        <taxon>Magnoliopsida</taxon>
        <taxon>eudicotyledons</taxon>
        <taxon>Gunneridae</taxon>
        <taxon>Pentapetalae</taxon>
        <taxon>Saxifragales</taxon>
        <taxon>Crassulaceae</taxon>
        <taxon>Kalanchoe</taxon>
    </lineage>
</organism>
<evidence type="ECO:0000313" key="3">
    <source>
        <dbReference type="Proteomes" id="UP000594263"/>
    </source>
</evidence>
<dbReference type="AlphaFoldDB" id="A0A7N0RBP5"/>
<keyword evidence="1" id="KW-0175">Coiled coil</keyword>
<accession>A0A7N0RBP5</accession>
<evidence type="ECO:0000313" key="2">
    <source>
        <dbReference type="EnsemblPlants" id="Kaladp0008s0134.1.v1.1.CDS.1"/>
    </source>
</evidence>
<protein>
    <submittedName>
        <fullName evidence="2">Uncharacterized protein</fullName>
    </submittedName>
</protein>
<dbReference type="Gramene" id="Kaladp0008s0134.1.v1.1">
    <property type="protein sequence ID" value="Kaladp0008s0134.1.v1.1.CDS.1"/>
    <property type="gene ID" value="Kaladp0008s0134.v1.1"/>
</dbReference>
<reference evidence="2" key="1">
    <citation type="submission" date="2021-01" db="UniProtKB">
        <authorList>
            <consortium name="EnsemblPlants"/>
        </authorList>
    </citation>
    <scope>IDENTIFICATION</scope>
</reference>
<feature type="coiled-coil region" evidence="1">
    <location>
        <begin position="64"/>
        <end position="106"/>
    </location>
</feature>
<dbReference type="PANTHER" id="PTHR36734">
    <property type="entry name" value="YCF37-LIKE PROTEIN"/>
    <property type="match status" value="1"/>
</dbReference>
<dbReference type="EnsemblPlants" id="Kaladp0008s0134.1.v1.1">
    <property type="protein sequence ID" value="Kaladp0008s0134.1.v1.1.CDS.1"/>
    <property type="gene ID" value="Kaladp0008s0134.v1.1"/>
</dbReference>
<proteinExistence type="predicted"/>
<dbReference type="Proteomes" id="UP000594263">
    <property type="component" value="Unplaced"/>
</dbReference>
<dbReference type="GO" id="GO:0009534">
    <property type="term" value="C:chloroplast thylakoid"/>
    <property type="evidence" value="ECO:0007669"/>
    <property type="project" value="TreeGrafter"/>
</dbReference>